<keyword evidence="2" id="KW-1185">Reference proteome</keyword>
<gene>
    <name evidence="1" type="ORF">OPT61_g3058</name>
</gene>
<reference evidence="1" key="1">
    <citation type="submission" date="2022-11" db="EMBL/GenBank/DDBJ databases">
        <title>Genome Sequence of Boeremia exigua.</title>
        <authorList>
            <person name="Buettner E."/>
        </authorList>
    </citation>
    <scope>NUCLEOTIDE SEQUENCE</scope>
    <source>
        <strain evidence="1">CU02</strain>
    </source>
</reference>
<protein>
    <submittedName>
        <fullName evidence="1">Uncharacterized protein</fullName>
    </submittedName>
</protein>
<sequence>MYRGSSSGDNNPLKPSLLVGRKSAPRGRTLFVRTIYNALGWATAAVPSELLTERSLARLSGTKITTMARVAHDGHLPSDGETDANGSVKPDAAREDTDRYQQDTTLGDTKEEEKKKKEPGRIKKIWDKLGLDAGTLMMMGKAGLPPTIALTMYQADKVSQTYSTLGYLVAIISILGFCIMPRAKFIQTMTMNVISTCLGSSIAMLMVWSAVKAREHTTVPGAPPSRYNASQSSVLGVWLFFQIYIVNTLKAKFPQLAFPAIIYSIQVNVAATSGFLFTTPAQCEAFIRRLLISFLTGFGIATGVSLFIIPVTCRKVVVKEMTGYIGLLKAAIAAHKGYIHSLEGSNMFGQTYVPEAEDGDDADKKRKPKATPEVAAVKKTIGALQELHGKLTTDLAFAKREFAYGKLTPDDFESMFKHLRRIFLPILGLGSVMDLFERAAEINHWDDENMTEHDNELRQTSISEWNELFSFVHEPFDHIMQVMDEGLTHVMLRMQFVKVPKKKKGQNQGDTEAKGDAVKPGDKNFAEYMAKQADVFYSAKEPTLRHWVESKGIKLSADYFSCPDQIDDETLKRLPSITTRKRDQRQLYTLLYVIFLLNSISRSILDFVIFADEHDQATAKNKIINPGGKRLKKWVKSIFQSQDSNHDDETTIAGFDRNNTTIYMGEAYKHKKDPEHLPPKNAWEKFGDVIRACARFFRSPESAFGFRAAAATMSIGVIAFLRDTQTFFVEQRLVWALIMVAISMTPTAGQSIFQFILRIAGTAVAMCVAWLIWYIPNEKTAGILVFVWVFVSLGFYIPLKRIDLVIVGLISVVTATMIVGYELQVRKIGVQAATTTGQPAYPIYQLGPYRLATVVGGLAVAFFWTIFPFPITEHSALRQKLGGALYLSANLYSIMHEQVMSRIRGDAGDEENDKESPGFLLTKARNKVLAKQMLTLQALRMHSGFIRYEFPLGGKFPAKDYDEIIHLVSNIVNYTALIGYASQAFTHPFLNPDKPDNTASWSHTHFPAQASPQWFADFRRVIADANVTTHEITTLLSLLSSAIQNGQPLPPYLRVPQNYQLSRKLQAVDADILSLRHIAEPGYAAFAVMAVSTRCIGMDVEKLLKAVKKLVGELDFSFHVVSTSASSETSSAETLVKNASQRSASAGARSKHD</sequence>
<dbReference type="Proteomes" id="UP001153331">
    <property type="component" value="Unassembled WGS sequence"/>
</dbReference>
<organism evidence="1 2">
    <name type="scientific">Boeremia exigua</name>
    <dbReference type="NCBI Taxonomy" id="749465"/>
    <lineage>
        <taxon>Eukaryota</taxon>
        <taxon>Fungi</taxon>
        <taxon>Dikarya</taxon>
        <taxon>Ascomycota</taxon>
        <taxon>Pezizomycotina</taxon>
        <taxon>Dothideomycetes</taxon>
        <taxon>Pleosporomycetidae</taxon>
        <taxon>Pleosporales</taxon>
        <taxon>Pleosporineae</taxon>
        <taxon>Didymellaceae</taxon>
        <taxon>Boeremia</taxon>
    </lineage>
</organism>
<dbReference type="EMBL" id="JAPHNI010000149">
    <property type="protein sequence ID" value="KAJ8115265.1"/>
    <property type="molecule type" value="Genomic_DNA"/>
</dbReference>
<evidence type="ECO:0000313" key="1">
    <source>
        <dbReference type="EMBL" id="KAJ8115265.1"/>
    </source>
</evidence>
<accession>A0ACC2IJ93</accession>
<name>A0ACC2IJ93_9PLEO</name>
<proteinExistence type="predicted"/>
<evidence type="ECO:0000313" key="2">
    <source>
        <dbReference type="Proteomes" id="UP001153331"/>
    </source>
</evidence>
<comment type="caution">
    <text evidence="1">The sequence shown here is derived from an EMBL/GenBank/DDBJ whole genome shotgun (WGS) entry which is preliminary data.</text>
</comment>